<protein>
    <recommendedName>
        <fullName evidence="4">DUF4239 domain-containing protein</fullName>
    </recommendedName>
</protein>
<evidence type="ECO:0000313" key="2">
    <source>
        <dbReference type="EMBL" id="OXY89702.1"/>
    </source>
</evidence>
<dbReference type="Proteomes" id="UP000215483">
    <property type="component" value="Unassembled WGS sequence"/>
</dbReference>
<evidence type="ECO:0000256" key="1">
    <source>
        <dbReference type="SAM" id="Phobius"/>
    </source>
</evidence>
<organism evidence="2 3">
    <name type="scientific">Streptomyces diastatochromogenes</name>
    <dbReference type="NCBI Taxonomy" id="42236"/>
    <lineage>
        <taxon>Bacteria</taxon>
        <taxon>Bacillati</taxon>
        <taxon>Actinomycetota</taxon>
        <taxon>Actinomycetes</taxon>
        <taxon>Kitasatosporales</taxon>
        <taxon>Streptomycetaceae</taxon>
        <taxon>Streptomyces</taxon>
    </lineage>
</organism>
<dbReference type="EMBL" id="MCGQ01000042">
    <property type="protein sequence ID" value="OXY89702.1"/>
    <property type="molecule type" value="Genomic_DNA"/>
</dbReference>
<evidence type="ECO:0000313" key="3">
    <source>
        <dbReference type="Proteomes" id="UP000215483"/>
    </source>
</evidence>
<gene>
    <name evidence="2" type="ORF">BEK98_37470</name>
</gene>
<keyword evidence="3" id="KW-1185">Reference proteome</keyword>
<comment type="caution">
    <text evidence="2">The sequence shown here is derived from an EMBL/GenBank/DDBJ whole genome shotgun (WGS) entry which is preliminary data.</text>
</comment>
<dbReference type="Pfam" id="PF14023">
    <property type="entry name" value="Bestrophin-like"/>
    <property type="match status" value="1"/>
</dbReference>
<feature type="transmembrane region" description="Helical" evidence="1">
    <location>
        <begin position="217"/>
        <end position="237"/>
    </location>
</feature>
<evidence type="ECO:0008006" key="4">
    <source>
        <dbReference type="Google" id="ProtNLM"/>
    </source>
</evidence>
<dbReference type="InterPro" id="IPR025333">
    <property type="entry name" value="DUF4239"/>
</dbReference>
<keyword evidence="1" id="KW-0812">Transmembrane</keyword>
<dbReference type="OrthoDB" id="940913at2"/>
<accession>A0A233S236</accession>
<keyword evidence="1" id="KW-0472">Membrane</keyword>
<feature type="transmembrane region" description="Helical" evidence="1">
    <location>
        <begin position="53"/>
        <end position="72"/>
    </location>
</feature>
<sequence length="263" mass="28843">MLLWLLNHFSTFTLAVVTVGGTVVVAVTGSVLLRRRYPSLAKGEHNDMVGVTLGMFGAIYGIILAFVIVTLWTQLESTETIVATEATDVSLIARDAAAFPTPVHARLDAALGNYVHAVVEQQWPQMRVGRPSYEATAGKLQSVYDVLQAYEPKATREQVFYEQAVDHVNDVASQRRARLTMAEQQLPPLLQILAFGGAVVLIPLTFLYGMRKLRIQILFVASVAALIGFSLLLVFVLDRPFAGDLSVSPAPFRQGALAPYWTR</sequence>
<dbReference type="AlphaFoldDB" id="A0A233S236"/>
<feature type="transmembrane region" description="Helical" evidence="1">
    <location>
        <begin position="189"/>
        <end position="210"/>
    </location>
</feature>
<keyword evidence="1" id="KW-1133">Transmembrane helix</keyword>
<proteinExistence type="predicted"/>
<dbReference type="RefSeq" id="WP_094221382.1">
    <property type="nucleotide sequence ID" value="NZ_MCGQ01000042.1"/>
</dbReference>
<feature type="transmembrane region" description="Helical" evidence="1">
    <location>
        <begin position="12"/>
        <end position="33"/>
    </location>
</feature>
<reference evidence="2 3" key="1">
    <citation type="submission" date="2016-07" db="EMBL/GenBank/DDBJ databases">
        <title>Draft genome of Streptomyces diastatochromogenes.</title>
        <authorList>
            <person name="Podduturi R."/>
            <person name="Lukassen M.B."/>
            <person name="Clausen N."/>
            <person name="Nielsen J.L."/>
            <person name="Jorgensen N.O."/>
        </authorList>
    </citation>
    <scope>NUCLEOTIDE SEQUENCE [LARGE SCALE GENOMIC DNA]</scope>
    <source>
        <strain evidence="2 3">DSM 40608</strain>
    </source>
</reference>
<name>A0A233S236_STRDA</name>